<dbReference type="Gene3D" id="3.60.10.10">
    <property type="entry name" value="Endonuclease/exonuclease/phosphatase"/>
    <property type="match status" value="1"/>
</dbReference>
<dbReference type="InterPro" id="IPR036691">
    <property type="entry name" value="Endo/exonu/phosph_ase_sf"/>
</dbReference>
<dbReference type="EMBL" id="JABFAD010000001">
    <property type="protein sequence ID" value="MBA0791156.1"/>
    <property type="molecule type" value="Genomic_DNA"/>
</dbReference>
<protein>
    <submittedName>
        <fullName evidence="1">Uncharacterized protein</fullName>
    </submittedName>
</protein>
<dbReference type="AlphaFoldDB" id="A0A7J9G0Q9"/>
<dbReference type="SUPFAM" id="SSF56219">
    <property type="entry name" value="DNase I-like"/>
    <property type="match status" value="1"/>
</dbReference>
<comment type="caution">
    <text evidence="1">The sequence shown here is derived from an EMBL/GenBank/DDBJ whole genome shotgun (WGS) entry which is preliminary data.</text>
</comment>
<gene>
    <name evidence="1" type="ORF">Gohar_015751</name>
</gene>
<evidence type="ECO:0000313" key="2">
    <source>
        <dbReference type="Proteomes" id="UP000593560"/>
    </source>
</evidence>
<accession>A0A7J9G0Q9</accession>
<sequence>MPVAILNLLRGDIGDNSFLFSKWSLTFMVIVTHFNSTVEDSDGTLISLDNSMLDLMKHSTSYFKENFNPNNVDKYGGIALANGRSGRAGSKNKIDKEGPVQINRKLNKTIKDRGDQFKYNGNASVSLSDSMNSMYSHRVKAIGLSGGVWVGWKDSVSVEDGFSSVVPTGNIPWATIRDFNALLISNDKKEGCRAGIGCPLFDEFLEKANLHYLGFKGLSFTWHRRATFERLDRVIRNNAWIKGFPSCSATHLHRLKSDHRPLLFSLKPMILLPRGRPFRFLAKWVEHPNFSNFVRDKWFFNGNMAESLNKFSLNVKDWNKNVYGHIGTQKQSLL</sequence>
<dbReference type="Proteomes" id="UP000593560">
    <property type="component" value="Unassembled WGS sequence"/>
</dbReference>
<organism evidence="1 2">
    <name type="scientific">Gossypium harknessii</name>
    <dbReference type="NCBI Taxonomy" id="34285"/>
    <lineage>
        <taxon>Eukaryota</taxon>
        <taxon>Viridiplantae</taxon>
        <taxon>Streptophyta</taxon>
        <taxon>Embryophyta</taxon>
        <taxon>Tracheophyta</taxon>
        <taxon>Spermatophyta</taxon>
        <taxon>Magnoliopsida</taxon>
        <taxon>eudicotyledons</taxon>
        <taxon>Gunneridae</taxon>
        <taxon>Pentapetalae</taxon>
        <taxon>rosids</taxon>
        <taxon>malvids</taxon>
        <taxon>Malvales</taxon>
        <taxon>Malvaceae</taxon>
        <taxon>Malvoideae</taxon>
        <taxon>Gossypium</taxon>
    </lineage>
</organism>
<dbReference type="PANTHER" id="PTHR33710:SF77">
    <property type="entry name" value="DNASE I-LIKE SUPERFAMILY PROTEIN"/>
    <property type="match status" value="1"/>
</dbReference>
<reference evidence="1 2" key="1">
    <citation type="journal article" date="2019" name="Genome Biol. Evol.">
        <title>Insights into the evolution of the New World diploid cottons (Gossypium, subgenus Houzingenia) based on genome sequencing.</title>
        <authorList>
            <person name="Grover C.E."/>
            <person name="Arick M.A. 2nd"/>
            <person name="Thrash A."/>
            <person name="Conover J.L."/>
            <person name="Sanders W.S."/>
            <person name="Peterson D.G."/>
            <person name="Frelichowski J.E."/>
            <person name="Scheffler J.A."/>
            <person name="Scheffler B.E."/>
            <person name="Wendel J.F."/>
        </authorList>
    </citation>
    <scope>NUCLEOTIDE SEQUENCE [LARGE SCALE GENOMIC DNA]</scope>
    <source>
        <strain evidence="1">0</strain>
        <tissue evidence="1">Leaf</tissue>
    </source>
</reference>
<name>A0A7J9G0Q9_9ROSI</name>
<dbReference type="PANTHER" id="PTHR33710">
    <property type="entry name" value="BNAC02G09200D PROTEIN"/>
    <property type="match status" value="1"/>
</dbReference>
<proteinExistence type="predicted"/>
<keyword evidence="2" id="KW-1185">Reference proteome</keyword>
<evidence type="ECO:0000313" key="1">
    <source>
        <dbReference type="EMBL" id="MBA0791156.1"/>
    </source>
</evidence>
<dbReference type="OrthoDB" id="1001832at2759"/>